<dbReference type="InterPro" id="IPR045584">
    <property type="entry name" value="Pilin-like"/>
</dbReference>
<dbReference type="EMBL" id="NOIF01000017">
    <property type="protein sequence ID" value="OZS45090.1"/>
    <property type="molecule type" value="Genomic_DNA"/>
</dbReference>
<dbReference type="InterPro" id="IPR000983">
    <property type="entry name" value="Bac_GSPG_pilin"/>
</dbReference>
<dbReference type="Pfam" id="PF07963">
    <property type="entry name" value="N_methyl"/>
    <property type="match status" value="1"/>
</dbReference>
<name>A0ABX4G2M8_9GAMM</name>
<comment type="similarity">
    <text evidence="2">Belongs to the GSP G family.</text>
</comment>
<keyword evidence="7 10" id="KW-0812">Transmembrane</keyword>
<dbReference type="InterPro" id="IPR013545">
    <property type="entry name" value="T2SS_protein-GspG_C"/>
</dbReference>
<evidence type="ECO:0000313" key="13">
    <source>
        <dbReference type="Proteomes" id="UP000215999"/>
    </source>
</evidence>
<dbReference type="SUPFAM" id="SSF54523">
    <property type="entry name" value="Pili subunits"/>
    <property type="match status" value="1"/>
</dbReference>
<evidence type="ECO:0000256" key="2">
    <source>
        <dbReference type="ARBA" id="ARBA00009984"/>
    </source>
</evidence>
<dbReference type="Gene3D" id="3.30.700.10">
    <property type="entry name" value="Glycoprotein, Type 4 Pilin"/>
    <property type="match status" value="1"/>
</dbReference>
<dbReference type="InterPro" id="IPR010054">
    <property type="entry name" value="Type2_sec_GspG"/>
</dbReference>
<evidence type="ECO:0000256" key="3">
    <source>
        <dbReference type="ARBA" id="ARBA00020042"/>
    </source>
</evidence>
<dbReference type="PROSITE" id="PS00409">
    <property type="entry name" value="PROKAR_NTER_METHYL"/>
    <property type="match status" value="1"/>
</dbReference>
<dbReference type="Pfam" id="PF08334">
    <property type="entry name" value="T2SSG"/>
    <property type="match status" value="1"/>
</dbReference>
<evidence type="ECO:0000256" key="4">
    <source>
        <dbReference type="ARBA" id="ARBA00022475"/>
    </source>
</evidence>
<reference evidence="12 13" key="1">
    <citation type="journal article" date="2016" name="Antonie Van Leeuwenhoek">
        <title>Photobacterium sanguinicancri sp. nov. isolated from marine animals.</title>
        <authorList>
            <person name="Gomez-Gil B."/>
            <person name="Roque A."/>
            <person name="Rotllant G."/>
            <person name="Romalde J.L."/>
            <person name="Doce A."/>
            <person name="Eggermont M."/>
            <person name="Defoirdt T."/>
        </authorList>
    </citation>
    <scope>NUCLEOTIDE SEQUENCE [LARGE SCALE GENOMIC DNA]</scope>
    <source>
        <strain evidence="12 13">CAIM 1827</strain>
    </source>
</reference>
<protein>
    <recommendedName>
        <fullName evidence="3">Type II secretion system core protein G</fullName>
    </recommendedName>
</protein>
<evidence type="ECO:0000256" key="1">
    <source>
        <dbReference type="ARBA" id="ARBA00004377"/>
    </source>
</evidence>
<feature type="transmembrane region" description="Helical" evidence="10">
    <location>
        <begin position="12"/>
        <end position="37"/>
    </location>
</feature>
<evidence type="ECO:0000259" key="11">
    <source>
        <dbReference type="Pfam" id="PF08334"/>
    </source>
</evidence>
<keyword evidence="9 10" id="KW-0472">Membrane</keyword>
<keyword evidence="13" id="KW-1185">Reference proteome</keyword>
<dbReference type="PANTHER" id="PTHR30093">
    <property type="entry name" value="GENERAL SECRETION PATHWAY PROTEIN G"/>
    <property type="match status" value="1"/>
</dbReference>
<comment type="subcellular location">
    <subcellularLocation>
        <location evidence="1">Cell inner membrane</location>
        <topology evidence="1">Single-pass membrane protein</topology>
    </subcellularLocation>
</comment>
<sequence>MEVKLMQRKQRGFTLLEVMVVIVILGVLASLVVPNLLGNKEKADQQKVVTDISALEQALDMYKLDNSVYPTTDQGLDALVSKPSSSPEPRNYRNGGYIKRLPNDPWGSEYNYVMPGEHGAVDIFSLGADGQEGGEEVNTDIGNWNMLDF</sequence>
<dbReference type="InterPro" id="IPR012902">
    <property type="entry name" value="N_methyl_site"/>
</dbReference>
<evidence type="ECO:0000256" key="9">
    <source>
        <dbReference type="ARBA" id="ARBA00023136"/>
    </source>
</evidence>
<evidence type="ECO:0000256" key="10">
    <source>
        <dbReference type="SAM" id="Phobius"/>
    </source>
</evidence>
<dbReference type="PANTHER" id="PTHR30093:SF44">
    <property type="entry name" value="TYPE II SECRETION SYSTEM CORE PROTEIN G"/>
    <property type="match status" value="1"/>
</dbReference>
<keyword evidence="4" id="KW-1003">Cell membrane</keyword>
<evidence type="ECO:0000256" key="5">
    <source>
        <dbReference type="ARBA" id="ARBA00022481"/>
    </source>
</evidence>
<gene>
    <name evidence="12" type="primary">gspG</name>
    <name evidence="12" type="ORF">ASV53_04735</name>
</gene>
<feature type="domain" description="Type II secretion system protein GspG C-terminal" evidence="11">
    <location>
        <begin position="35"/>
        <end position="144"/>
    </location>
</feature>
<evidence type="ECO:0000256" key="6">
    <source>
        <dbReference type="ARBA" id="ARBA00022519"/>
    </source>
</evidence>
<evidence type="ECO:0000256" key="7">
    <source>
        <dbReference type="ARBA" id="ARBA00022692"/>
    </source>
</evidence>
<organism evidence="12 13">
    <name type="scientific">Photobacterium sanguinicancri</name>
    <dbReference type="NCBI Taxonomy" id="875932"/>
    <lineage>
        <taxon>Bacteria</taxon>
        <taxon>Pseudomonadati</taxon>
        <taxon>Pseudomonadota</taxon>
        <taxon>Gammaproteobacteria</taxon>
        <taxon>Vibrionales</taxon>
        <taxon>Vibrionaceae</taxon>
        <taxon>Photobacterium</taxon>
    </lineage>
</organism>
<keyword evidence="8 10" id="KW-1133">Transmembrane helix</keyword>
<dbReference type="PRINTS" id="PR00813">
    <property type="entry name" value="BCTERIALGSPG"/>
</dbReference>
<comment type="caution">
    <text evidence="12">The sequence shown here is derived from an EMBL/GenBank/DDBJ whole genome shotgun (WGS) entry which is preliminary data.</text>
</comment>
<proteinExistence type="inferred from homology"/>
<evidence type="ECO:0000313" key="12">
    <source>
        <dbReference type="EMBL" id="OZS45090.1"/>
    </source>
</evidence>
<evidence type="ECO:0000256" key="8">
    <source>
        <dbReference type="ARBA" id="ARBA00022989"/>
    </source>
</evidence>
<keyword evidence="5" id="KW-0488">Methylation</keyword>
<dbReference type="NCBIfam" id="TIGR01710">
    <property type="entry name" value="typeII_sec_gspG"/>
    <property type="match status" value="1"/>
</dbReference>
<dbReference type="NCBIfam" id="TIGR02532">
    <property type="entry name" value="IV_pilin_GFxxxE"/>
    <property type="match status" value="1"/>
</dbReference>
<accession>A0ABX4G2M8</accession>
<keyword evidence="6" id="KW-0997">Cell inner membrane</keyword>
<dbReference type="Proteomes" id="UP000215999">
    <property type="component" value="Unassembled WGS sequence"/>
</dbReference>